<dbReference type="InterPro" id="IPR010451">
    <property type="entry name" value="Acetoacetate_decarboxylase"/>
</dbReference>
<evidence type="ECO:0000313" key="2">
    <source>
        <dbReference type="Proteomes" id="UP001500665"/>
    </source>
</evidence>
<dbReference type="RefSeq" id="WP_344246073.1">
    <property type="nucleotide sequence ID" value="NZ_BAAAHH010000043.1"/>
</dbReference>
<dbReference type="Gene3D" id="2.40.400.10">
    <property type="entry name" value="Acetoacetate decarboxylase-like"/>
    <property type="match status" value="1"/>
</dbReference>
<sequence length="232" mass="24926">MHQVLDQTVAMPVEIRHAQVASAMFPVPARVAQTVIGYSGLEVVRPLGSHTICSLAFVEYVDGDLGPYHEFAVAFLVRHPRGVASSGVGAFIHWLPVDGEFTLQAGRQIWGFPKVLTRLPIDWSGPQRCAVHQDGRLVAAMSVKPGLAVPDGQAAPVIDAYACYDGVTRRVPWTMRPSQVRMRPGGAVVTLGDHPAAEDMRRLGLDRVPALSSTTVGHLGMTFGEAEEVATA</sequence>
<gene>
    <name evidence="1" type="ORF">GCM10009550_68670</name>
</gene>
<keyword evidence="2" id="KW-1185">Reference proteome</keyword>
<accession>A0ABN1RWL3</accession>
<evidence type="ECO:0000313" key="1">
    <source>
        <dbReference type="EMBL" id="GAA0966411.1"/>
    </source>
</evidence>
<organism evidence="1 2">
    <name type="scientific">Actinocorallia libanotica</name>
    <dbReference type="NCBI Taxonomy" id="46162"/>
    <lineage>
        <taxon>Bacteria</taxon>
        <taxon>Bacillati</taxon>
        <taxon>Actinomycetota</taxon>
        <taxon>Actinomycetes</taxon>
        <taxon>Streptosporangiales</taxon>
        <taxon>Thermomonosporaceae</taxon>
        <taxon>Actinocorallia</taxon>
    </lineage>
</organism>
<dbReference type="InterPro" id="IPR023375">
    <property type="entry name" value="ADC_dom_sf"/>
</dbReference>
<name>A0ABN1RWL3_9ACTN</name>
<proteinExistence type="predicted"/>
<protein>
    <submittedName>
        <fullName evidence="1">Acetoacetate decarboxylase family protein</fullName>
    </submittedName>
</protein>
<dbReference type="Pfam" id="PF06314">
    <property type="entry name" value="ADC"/>
    <property type="match status" value="1"/>
</dbReference>
<dbReference type="SUPFAM" id="SSF160104">
    <property type="entry name" value="Acetoacetate decarboxylase-like"/>
    <property type="match status" value="1"/>
</dbReference>
<comment type="caution">
    <text evidence="1">The sequence shown here is derived from an EMBL/GenBank/DDBJ whole genome shotgun (WGS) entry which is preliminary data.</text>
</comment>
<reference evidence="1 2" key="1">
    <citation type="journal article" date="2019" name="Int. J. Syst. Evol. Microbiol.">
        <title>The Global Catalogue of Microorganisms (GCM) 10K type strain sequencing project: providing services to taxonomists for standard genome sequencing and annotation.</title>
        <authorList>
            <consortium name="The Broad Institute Genomics Platform"/>
            <consortium name="The Broad Institute Genome Sequencing Center for Infectious Disease"/>
            <person name="Wu L."/>
            <person name="Ma J."/>
        </authorList>
    </citation>
    <scope>NUCLEOTIDE SEQUENCE [LARGE SCALE GENOMIC DNA]</scope>
    <source>
        <strain evidence="1 2">JCM 10696</strain>
    </source>
</reference>
<dbReference type="EMBL" id="BAAAHH010000043">
    <property type="protein sequence ID" value="GAA0966411.1"/>
    <property type="molecule type" value="Genomic_DNA"/>
</dbReference>
<dbReference type="Proteomes" id="UP001500665">
    <property type="component" value="Unassembled WGS sequence"/>
</dbReference>